<dbReference type="SUPFAM" id="SSF51735">
    <property type="entry name" value="NAD(P)-binding Rossmann-fold domains"/>
    <property type="match status" value="1"/>
</dbReference>
<reference evidence="2" key="1">
    <citation type="submission" date="2011-09" db="EMBL/GenBank/DDBJ databases">
        <title>The permanent draft genome of Mucilaginibacter paludis DSM 18603.</title>
        <authorList>
            <consortium name="US DOE Joint Genome Institute (JGI-PGF)"/>
            <person name="Lucas S."/>
            <person name="Han J."/>
            <person name="Lapidus A."/>
            <person name="Bruce D."/>
            <person name="Goodwin L."/>
            <person name="Pitluck S."/>
            <person name="Peters L."/>
            <person name="Kyrpides N."/>
            <person name="Mavromatis K."/>
            <person name="Ivanova N."/>
            <person name="Mikhailova N."/>
            <person name="Held B."/>
            <person name="Detter J.C."/>
            <person name="Tapia R."/>
            <person name="Han C."/>
            <person name="Land M."/>
            <person name="Hauser L."/>
            <person name="Markowitz V."/>
            <person name="Cheng J.-F."/>
            <person name="Hugenholtz P."/>
            <person name="Woyke T."/>
            <person name="Wu D."/>
            <person name="Tindall B."/>
            <person name="Brambilla E."/>
            <person name="Klenk H.-P."/>
            <person name="Eisen J.A."/>
        </authorList>
    </citation>
    <scope>NUCLEOTIDE SEQUENCE [LARGE SCALE GENOMIC DNA]</scope>
    <source>
        <strain evidence="2">DSM 18603</strain>
    </source>
</reference>
<evidence type="ECO:0000313" key="2">
    <source>
        <dbReference type="EMBL" id="EHQ27910.1"/>
    </source>
</evidence>
<dbReference type="EMBL" id="CM001403">
    <property type="protein sequence ID" value="EHQ27910.1"/>
    <property type="molecule type" value="Genomic_DNA"/>
</dbReference>
<protein>
    <submittedName>
        <fullName evidence="2">Short-chain dehydrogenase/reductase SDR</fullName>
    </submittedName>
</protein>
<dbReference type="InterPro" id="IPR036291">
    <property type="entry name" value="NAD(P)-bd_dom_sf"/>
</dbReference>
<evidence type="ECO:0000313" key="3">
    <source>
        <dbReference type="Proteomes" id="UP000002774"/>
    </source>
</evidence>
<dbReference type="STRING" id="714943.Mucpa_3814"/>
<dbReference type="eggNOG" id="COG1028">
    <property type="taxonomic scope" value="Bacteria"/>
</dbReference>
<dbReference type="InterPro" id="IPR002347">
    <property type="entry name" value="SDR_fam"/>
</dbReference>
<proteinExistence type="inferred from homology"/>
<dbReference type="PANTHER" id="PTHR43943:SF2">
    <property type="entry name" value="DEHYDROGENASE_REDUCTASE 4"/>
    <property type="match status" value="1"/>
</dbReference>
<dbReference type="Gene3D" id="3.40.50.720">
    <property type="entry name" value="NAD(P)-binding Rossmann-like Domain"/>
    <property type="match status" value="1"/>
</dbReference>
<dbReference type="PANTHER" id="PTHR43943">
    <property type="entry name" value="DEHYDROGENASE/REDUCTASE (SDR FAMILY) MEMBER 4"/>
    <property type="match status" value="1"/>
</dbReference>
<dbReference type="Proteomes" id="UP000002774">
    <property type="component" value="Chromosome"/>
</dbReference>
<comment type="similarity">
    <text evidence="1">Belongs to the short-chain dehydrogenases/reductases (SDR) family.</text>
</comment>
<dbReference type="Pfam" id="PF00106">
    <property type="entry name" value="adh_short"/>
    <property type="match status" value="1"/>
</dbReference>
<sequence>MDLKIQYKVALVLAASKGLGRAIATTLANEGASVVIGSRDKQELEKTAAEMFIPAMI</sequence>
<organism evidence="2 3">
    <name type="scientific">Mucilaginibacter paludis DSM 18603</name>
    <dbReference type="NCBI Taxonomy" id="714943"/>
    <lineage>
        <taxon>Bacteria</taxon>
        <taxon>Pseudomonadati</taxon>
        <taxon>Bacteroidota</taxon>
        <taxon>Sphingobacteriia</taxon>
        <taxon>Sphingobacteriales</taxon>
        <taxon>Sphingobacteriaceae</taxon>
        <taxon>Mucilaginibacter</taxon>
    </lineage>
</organism>
<dbReference type="HOGENOM" id="CLU_2991820_0_0_10"/>
<dbReference type="RefSeq" id="WP_008508550.1">
    <property type="nucleotide sequence ID" value="NZ_CM001403.1"/>
</dbReference>
<gene>
    <name evidence="2" type="ORF">Mucpa_3814</name>
</gene>
<dbReference type="AlphaFoldDB" id="H1Y2D0"/>
<keyword evidence="3" id="KW-1185">Reference proteome</keyword>
<accession>H1Y2D0</accession>
<evidence type="ECO:0000256" key="1">
    <source>
        <dbReference type="ARBA" id="ARBA00006484"/>
    </source>
</evidence>
<name>H1Y2D0_9SPHI</name>